<proteinExistence type="inferred from homology"/>
<keyword evidence="2 6" id="KW-0963">Cytoplasm</keyword>
<feature type="active site" description="Schiff-base intermediate with acetaldehyde" evidence="6">
    <location>
        <position position="152"/>
    </location>
</feature>
<comment type="catalytic activity">
    <reaction evidence="5 6">
        <text>2-deoxy-D-ribose 5-phosphate = D-glyceraldehyde 3-phosphate + acetaldehyde</text>
        <dbReference type="Rhea" id="RHEA:12821"/>
        <dbReference type="ChEBI" id="CHEBI:15343"/>
        <dbReference type="ChEBI" id="CHEBI:59776"/>
        <dbReference type="ChEBI" id="CHEBI:62877"/>
        <dbReference type="EC" id="4.1.2.4"/>
    </reaction>
</comment>
<dbReference type="GO" id="GO:0004139">
    <property type="term" value="F:deoxyribose-phosphate aldolase activity"/>
    <property type="evidence" value="ECO:0007669"/>
    <property type="project" value="UniProtKB-EC"/>
</dbReference>
<dbReference type="PANTHER" id="PTHR10889:SF1">
    <property type="entry name" value="DEOXYRIBOSE-PHOSPHATE ALDOLASE"/>
    <property type="match status" value="1"/>
</dbReference>
<dbReference type="InterPro" id="IPR013785">
    <property type="entry name" value="Aldolase_TIM"/>
</dbReference>
<dbReference type="Proteomes" id="UP000831537">
    <property type="component" value="Chromosome"/>
</dbReference>
<evidence type="ECO:0000256" key="4">
    <source>
        <dbReference type="ARBA" id="ARBA00023270"/>
    </source>
</evidence>
<evidence type="ECO:0000256" key="1">
    <source>
        <dbReference type="ARBA" id="ARBA00010936"/>
    </source>
</evidence>
<dbReference type="NCBIfam" id="TIGR00126">
    <property type="entry name" value="deoC"/>
    <property type="match status" value="1"/>
</dbReference>
<dbReference type="InterPro" id="IPR028581">
    <property type="entry name" value="DeoC_typeI"/>
</dbReference>
<protein>
    <recommendedName>
        <fullName evidence="6">Deoxyribose-phosphate aldolase</fullName>
        <shortName evidence="6">DERA</shortName>
        <ecNumber evidence="6">4.1.2.4</ecNumber>
    </recommendedName>
    <alternativeName>
        <fullName evidence="6">2-deoxy-D-ribose 5-phosphate aldolase</fullName>
    </alternativeName>
    <alternativeName>
        <fullName evidence="6">Phosphodeoxyriboaldolase</fullName>
        <shortName evidence="6">Deoxyriboaldolase</shortName>
    </alternativeName>
</protein>
<gene>
    <name evidence="6 7" type="primary">deoC</name>
    <name evidence="7" type="ORF">MUN87_00400</name>
</gene>
<reference evidence="7 8" key="1">
    <citation type="submission" date="2022-04" db="EMBL/GenBank/DDBJ databases">
        <title>Gracilibacillus sp. isolated from saltern.</title>
        <authorList>
            <person name="Won M."/>
            <person name="Lee C.-M."/>
            <person name="Woen H.-Y."/>
            <person name="Kwon S.-W."/>
        </authorList>
    </citation>
    <scope>NUCLEOTIDE SEQUENCE [LARGE SCALE GENOMIC DNA]</scope>
    <source>
        <strain evidence="7 8">SSPM10-3</strain>
    </source>
</reference>
<keyword evidence="3 6" id="KW-0456">Lyase</keyword>
<feature type="active site" description="Proton donor/acceptor" evidence="6">
    <location>
        <position position="89"/>
    </location>
</feature>
<dbReference type="InterPro" id="IPR011343">
    <property type="entry name" value="DeoC"/>
</dbReference>
<comment type="pathway">
    <text evidence="6">Carbohydrate degradation; 2-deoxy-D-ribose 1-phosphate degradation; D-glyceraldehyde 3-phosphate and acetaldehyde from 2-deoxy-alpha-D-ribose 1-phosphate: step 2/2.</text>
</comment>
<dbReference type="RefSeq" id="WP_244744392.1">
    <property type="nucleotide sequence ID" value="NZ_CP095071.1"/>
</dbReference>
<dbReference type="Gene3D" id="3.20.20.70">
    <property type="entry name" value="Aldolase class I"/>
    <property type="match status" value="1"/>
</dbReference>
<dbReference type="InterPro" id="IPR002915">
    <property type="entry name" value="DeoC/FbaB/LacD_aldolase"/>
</dbReference>
<sequence length="221" mass="23298">MKLANKIDHTALKPDTTREQIEVLCNEAREYGFYSVCVNPTWVAYSNELLKGSEVKVCTVIGFPLGATASAVKAFEAKYAVEKGATEVDMVINIGALKDGQHDAVKQDIEAVVQAAGEKALVKVIIETCLLTDEEKEIACRLAITAGADYVKTSTGFSTGGATKEDIALMRKTVGPNVGVKASGGIRDTETAEAMVTAGASRIGASASVAIVNDEESDSDY</sequence>
<evidence type="ECO:0000313" key="8">
    <source>
        <dbReference type="Proteomes" id="UP000831537"/>
    </source>
</evidence>
<dbReference type="SMART" id="SM01133">
    <property type="entry name" value="DeoC"/>
    <property type="match status" value="1"/>
</dbReference>
<dbReference type="PIRSF" id="PIRSF001357">
    <property type="entry name" value="DeoC"/>
    <property type="match status" value="1"/>
</dbReference>
<comment type="function">
    <text evidence="6">Catalyzes a reversible aldol reaction between acetaldehyde and D-glyceraldehyde 3-phosphate to generate 2-deoxy-D-ribose 5-phosphate.</text>
</comment>
<comment type="similarity">
    <text evidence="1 6">Belongs to the DeoC/FbaB aldolase family. DeoC type 1 subfamily.</text>
</comment>
<dbReference type="EMBL" id="CP095071">
    <property type="protein sequence ID" value="UOQ85402.1"/>
    <property type="molecule type" value="Genomic_DNA"/>
</dbReference>
<organism evidence="7 8">
    <name type="scientific">Gracilibacillus salinarum</name>
    <dbReference type="NCBI Taxonomy" id="2932255"/>
    <lineage>
        <taxon>Bacteria</taxon>
        <taxon>Bacillati</taxon>
        <taxon>Bacillota</taxon>
        <taxon>Bacilli</taxon>
        <taxon>Bacillales</taxon>
        <taxon>Bacillaceae</taxon>
        <taxon>Gracilibacillus</taxon>
    </lineage>
</organism>
<evidence type="ECO:0000256" key="6">
    <source>
        <dbReference type="HAMAP-Rule" id="MF_00114"/>
    </source>
</evidence>
<accession>A0ABY4GQ02</accession>
<dbReference type="Pfam" id="PF01791">
    <property type="entry name" value="DeoC"/>
    <property type="match status" value="1"/>
</dbReference>
<keyword evidence="4 6" id="KW-0704">Schiff base</keyword>
<dbReference type="SUPFAM" id="SSF51569">
    <property type="entry name" value="Aldolase"/>
    <property type="match status" value="1"/>
</dbReference>
<feature type="active site" description="Proton donor/acceptor" evidence="6">
    <location>
        <position position="181"/>
    </location>
</feature>
<dbReference type="HAMAP" id="MF_00114">
    <property type="entry name" value="DeoC_type1"/>
    <property type="match status" value="1"/>
</dbReference>
<evidence type="ECO:0000256" key="2">
    <source>
        <dbReference type="ARBA" id="ARBA00022490"/>
    </source>
</evidence>
<evidence type="ECO:0000313" key="7">
    <source>
        <dbReference type="EMBL" id="UOQ85402.1"/>
    </source>
</evidence>
<dbReference type="EC" id="4.1.2.4" evidence="6"/>
<evidence type="ECO:0000256" key="3">
    <source>
        <dbReference type="ARBA" id="ARBA00023239"/>
    </source>
</evidence>
<evidence type="ECO:0000256" key="5">
    <source>
        <dbReference type="ARBA" id="ARBA00048791"/>
    </source>
</evidence>
<name>A0ABY4GQ02_9BACI</name>
<dbReference type="PANTHER" id="PTHR10889">
    <property type="entry name" value="DEOXYRIBOSE-PHOSPHATE ALDOLASE"/>
    <property type="match status" value="1"/>
</dbReference>
<comment type="subcellular location">
    <subcellularLocation>
        <location evidence="6">Cytoplasm</location>
    </subcellularLocation>
</comment>
<keyword evidence="8" id="KW-1185">Reference proteome</keyword>
<dbReference type="CDD" id="cd00959">
    <property type="entry name" value="DeoC"/>
    <property type="match status" value="1"/>
</dbReference>